<proteinExistence type="predicted"/>
<dbReference type="AlphaFoldDB" id="A0AAV4T222"/>
<gene>
    <name evidence="2" type="ORF">CDAR_85271</name>
</gene>
<sequence>MEDLLKHKRIVKGNLNRLITKVDNLQNEENSFSVIEVHENDVNILDIEVNKLTNNILCSSLDNEFDKYEQEMHGDSLKITLKDELKKLRKNDNSSNACQSKVNTCTSKILSSFSEFKVHILNHGLELESLTKCRKEKPDVSSDVRGNIYKKVSNNSAYSSQIAANVSTYCKSTSQYGLFKCNSFLELPNKEKWDTVKKLKLCSNCLRF</sequence>
<comment type="caution">
    <text evidence="2">The sequence shown here is derived from an EMBL/GenBank/DDBJ whole genome shotgun (WGS) entry which is preliminary data.</text>
</comment>
<keyword evidence="3" id="KW-1185">Reference proteome</keyword>
<evidence type="ECO:0000313" key="2">
    <source>
        <dbReference type="EMBL" id="GIY39406.1"/>
    </source>
</evidence>
<protein>
    <submittedName>
        <fullName evidence="2">Uncharacterized protein</fullName>
    </submittedName>
</protein>
<reference evidence="2 3" key="1">
    <citation type="submission" date="2021-06" db="EMBL/GenBank/DDBJ databases">
        <title>Caerostris darwini draft genome.</title>
        <authorList>
            <person name="Kono N."/>
            <person name="Arakawa K."/>
        </authorList>
    </citation>
    <scope>NUCLEOTIDE SEQUENCE [LARGE SCALE GENOMIC DNA]</scope>
</reference>
<feature type="coiled-coil region" evidence="1">
    <location>
        <begin position="8"/>
        <end position="55"/>
    </location>
</feature>
<dbReference type="Proteomes" id="UP001054837">
    <property type="component" value="Unassembled WGS sequence"/>
</dbReference>
<accession>A0AAV4T222</accession>
<name>A0AAV4T222_9ARAC</name>
<evidence type="ECO:0000313" key="3">
    <source>
        <dbReference type="Proteomes" id="UP001054837"/>
    </source>
</evidence>
<evidence type="ECO:0000256" key="1">
    <source>
        <dbReference type="SAM" id="Coils"/>
    </source>
</evidence>
<dbReference type="EMBL" id="BPLQ01008806">
    <property type="protein sequence ID" value="GIY39406.1"/>
    <property type="molecule type" value="Genomic_DNA"/>
</dbReference>
<organism evidence="2 3">
    <name type="scientific">Caerostris darwini</name>
    <dbReference type="NCBI Taxonomy" id="1538125"/>
    <lineage>
        <taxon>Eukaryota</taxon>
        <taxon>Metazoa</taxon>
        <taxon>Ecdysozoa</taxon>
        <taxon>Arthropoda</taxon>
        <taxon>Chelicerata</taxon>
        <taxon>Arachnida</taxon>
        <taxon>Araneae</taxon>
        <taxon>Araneomorphae</taxon>
        <taxon>Entelegynae</taxon>
        <taxon>Araneoidea</taxon>
        <taxon>Araneidae</taxon>
        <taxon>Caerostris</taxon>
    </lineage>
</organism>
<keyword evidence="1" id="KW-0175">Coiled coil</keyword>